<evidence type="ECO:0000256" key="1">
    <source>
        <dbReference type="ARBA" id="ARBA00022741"/>
    </source>
</evidence>
<dbReference type="InterPro" id="IPR036187">
    <property type="entry name" value="DNA_mismatch_repair_MutS_sf"/>
</dbReference>
<keyword evidence="4" id="KW-0812">Transmembrane</keyword>
<dbReference type="GO" id="GO:0005524">
    <property type="term" value="F:ATP binding"/>
    <property type="evidence" value="ECO:0007669"/>
    <property type="project" value="UniProtKB-KW"/>
</dbReference>
<keyword evidence="4" id="KW-1133">Transmembrane helix</keyword>
<keyword evidence="3" id="KW-0238">DNA-binding</keyword>
<dbReference type="FunFam" id="3.40.50.300:FF:001552">
    <property type="entry name" value="Mismatch repair ATPase (MutS family)"/>
    <property type="match status" value="1"/>
</dbReference>
<keyword evidence="7" id="KW-1185">Reference proteome</keyword>
<name>A0AAW5N794_9BACT</name>
<dbReference type="GO" id="GO:0030983">
    <property type="term" value="F:mismatched DNA binding"/>
    <property type="evidence" value="ECO:0007669"/>
    <property type="project" value="InterPro"/>
</dbReference>
<dbReference type="InterPro" id="IPR027417">
    <property type="entry name" value="P-loop_NTPase"/>
</dbReference>
<dbReference type="CDD" id="cd03283">
    <property type="entry name" value="ABC_MutS-like"/>
    <property type="match status" value="1"/>
</dbReference>
<keyword evidence="1" id="KW-0547">Nucleotide-binding</keyword>
<dbReference type="SMART" id="SM00534">
    <property type="entry name" value="MUTSac"/>
    <property type="match status" value="1"/>
</dbReference>
<feature type="transmembrane region" description="Helical" evidence="4">
    <location>
        <begin position="52"/>
        <end position="69"/>
    </location>
</feature>
<dbReference type="GO" id="GO:0005829">
    <property type="term" value="C:cytosol"/>
    <property type="evidence" value="ECO:0007669"/>
    <property type="project" value="TreeGrafter"/>
</dbReference>
<protein>
    <recommendedName>
        <fullName evidence="5">DNA mismatch repair proteins mutS family domain-containing protein</fullName>
    </recommendedName>
</protein>
<organism evidence="6 7">
    <name type="scientific">Phocaeicola barnesiae</name>
    <dbReference type="NCBI Taxonomy" id="376804"/>
    <lineage>
        <taxon>Bacteria</taxon>
        <taxon>Pseudomonadati</taxon>
        <taxon>Bacteroidota</taxon>
        <taxon>Bacteroidia</taxon>
        <taxon>Bacteroidales</taxon>
        <taxon>Bacteroidaceae</taxon>
        <taxon>Phocaeicola</taxon>
    </lineage>
</organism>
<dbReference type="PANTHER" id="PTHR11361">
    <property type="entry name" value="DNA MISMATCH REPAIR PROTEIN MUTS FAMILY MEMBER"/>
    <property type="match status" value="1"/>
</dbReference>
<reference evidence="6 7" key="1">
    <citation type="submission" date="2022-08" db="EMBL/GenBank/DDBJ databases">
        <authorList>
            <person name="Zeman M."/>
            <person name="Kubasova T."/>
        </authorList>
    </citation>
    <scope>NUCLEOTIDE SEQUENCE [LARGE SCALE GENOMIC DNA]</scope>
    <source>
        <strain evidence="6 7">ET62</strain>
    </source>
</reference>
<dbReference type="SUPFAM" id="SSF48334">
    <property type="entry name" value="DNA repair protein MutS, domain III"/>
    <property type="match status" value="1"/>
</dbReference>
<feature type="transmembrane region" description="Helical" evidence="4">
    <location>
        <begin position="236"/>
        <end position="254"/>
    </location>
</feature>
<feature type="domain" description="DNA mismatch repair proteins mutS family" evidence="5">
    <location>
        <begin position="420"/>
        <end position="598"/>
    </location>
</feature>
<dbReference type="SUPFAM" id="SSF52540">
    <property type="entry name" value="P-loop containing nucleoside triphosphate hydrolases"/>
    <property type="match status" value="1"/>
</dbReference>
<feature type="transmembrane region" description="Helical" evidence="4">
    <location>
        <begin position="25"/>
        <end position="46"/>
    </location>
</feature>
<dbReference type="PANTHER" id="PTHR11361:SF99">
    <property type="entry name" value="DNA MISMATCH REPAIR PROTEIN"/>
    <property type="match status" value="1"/>
</dbReference>
<dbReference type="InterPro" id="IPR000432">
    <property type="entry name" value="DNA_mismatch_repair_MutS_C"/>
</dbReference>
<evidence type="ECO:0000313" key="7">
    <source>
        <dbReference type="Proteomes" id="UP001204579"/>
    </source>
</evidence>
<dbReference type="Proteomes" id="UP001204579">
    <property type="component" value="Unassembled WGS sequence"/>
</dbReference>
<dbReference type="GO" id="GO:0006298">
    <property type="term" value="P:mismatch repair"/>
    <property type="evidence" value="ECO:0007669"/>
    <property type="project" value="InterPro"/>
</dbReference>
<sequence>MNPSDRYTPLLAEAEQRLRHIKQRIWRVSMLRVLLFMAGITALIYFFHAAGWVLTLSLCCTFIPFFALVKLHNRLFQEKTWTETEIRIYQEELKALQGDYSAFDGGKNYIDPSHEYSYDLDLFGDRSLFQAVNRTCTCFGKKRLATWFQQHLTDKKAIESRQQSVTDLSKRPEFRERFRTTGLVYQGNEKDDEILRQWCDAPISYLHRTWVKMAIWGIPSLNALTLLGGLTGLCSFQWFGLTFMACVIISFGFIKRATQIQETYGNQLKTLKGYARLLAQAEAEAWEAPDLQALTRSLYINGKAPTDALEELSKELDRLDLRNNQFLYVILEGLLFFQLQEIVRIERWKDRYGSYIMGWMEAIGTYDALCSLGTFAYNHPKYTYPGITGTPFCFEARRMGHPLMPETQCVKNDAHIPARPFFLIITGANMAGKSTYLRTIGVNYLLACIGAPVCCDSLTLYPSQLITSLRTSDSLSDNESYFFAELKRLKHIIDLLNEGKELFIILDEILKGTNSMDKQKGSFDLIRQFMQLKANGIIATHDLLLGKLIEQFPDEIRNYCFEADITDNELTFSYRLREGVAQNMNACFLMKKMGIVLQDE</sequence>
<dbReference type="AlphaFoldDB" id="A0AAW5N794"/>
<dbReference type="Pfam" id="PF00488">
    <property type="entry name" value="MutS_V"/>
    <property type="match status" value="1"/>
</dbReference>
<gene>
    <name evidence="6" type="ORF">NW209_11110</name>
</gene>
<dbReference type="GO" id="GO:0140664">
    <property type="term" value="F:ATP-dependent DNA damage sensor activity"/>
    <property type="evidence" value="ECO:0007669"/>
    <property type="project" value="InterPro"/>
</dbReference>
<evidence type="ECO:0000313" key="6">
    <source>
        <dbReference type="EMBL" id="MCR8874556.1"/>
    </source>
</evidence>
<dbReference type="Pfam" id="PF05192">
    <property type="entry name" value="MutS_III"/>
    <property type="match status" value="1"/>
</dbReference>
<proteinExistence type="predicted"/>
<dbReference type="RefSeq" id="WP_258335990.1">
    <property type="nucleotide sequence ID" value="NZ_DYUJ01000038.1"/>
</dbReference>
<dbReference type="Gene3D" id="3.40.50.300">
    <property type="entry name" value="P-loop containing nucleotide triphosphate hydrolases"/>
    <property type="match status" value="1"/>
</dbReference>
<keyword evidence="2" id="KW-0067">ATP-binding</keyword>
<dbReference type="Gene3D" id="1.10.1420.10">
    <property type="match status" value="1"/>
</dbReference>
<feature type="transmembrane region" description="Helical" evidence="4">
    <location>
        <begin position="213"/>
        <end position="230"/>
    </location>
</feature>
<dbReference type="EMBL" id="JANRHJ010000012">
    <property type="protein sequence ID" value="MCR8874556.1"/>
    <property type="molecule type" value="Genomic_DNA"/>
</dbReference>
<evidence type="ECO:0000259" key="5">
    <source>
        <dbReference type="SMART" id="SM00534"/>
    </source>
</evidence>
<keyword evidence="4" id="KW-0472">Membrane</keyword>
<evidence type="ECO:0000256" key="3">
    <source>
        <dbReference type="ARBA" id="ARBA00023125"/>
    </source>
</evidence>
<evidence type="ECO:0000256" key="4">
    <source>
        <dbReference type="SAM" id="Phobius"/>
    </source>
</evidence>
<dbReference type="InterPro" id="IPR007696">
    <property type="entry name" value="DNA_mismatch_repair_MutS_core"/>
</dbReference>
<accession>A0AAW5N794</accession>
<evidence type="ECO:0000256" key="2">
    <source>
        <dbReference type="ARBA" id="ARBA00022840"/>
    </source>
</evidence>
<comment type="caution">
    <text evidence="6">The sequence shown here is derived from an EMBL/GenBank/DDBJ whole genome shotgun (WGS) entry which is preliminary data.</text>
</comment>
<dbReference type="InterPro" id="IPR045076">
    <property type="entry name" value="MutS"/>
</dbReference>